<dbReference type="Gene3D" id="3.90.180.10">
    <property type="entry name" value="Medium-chain alcohol dehydrogenases, catalytic domain"/>
    <property type="match status" value="1"/>
</dbReference>
<dbReference type="SMART" id="SM00829">
    <property type="entry name" value="PKS_ER"/>
    <property type="match status" value="1"/>
</dbReference>
<protein>
    <submittedName>
        <fullName evidence="6">Sorbitol dehydrogenase</fullName>
    </submittedName>
</protein>
<dbReference type="Pfam" id="PF08240">
    <property type="entry name" value="ADH_N"/>
    <property type="match status" value="1"/>
</dbReference>
<comment type="cofactor">
    <cofactor evidence="4">
        <name>Zn(2+)</name>
        <dbReference type="ChEBI" id="CHEBI:29105"/>
    </cofactor>
</comment>
<evidence type="ECO:0000259" key="5">
    <source>
        <dbReference type="SMART" id="SM00829"/>
    </source>
</evidence>
<comment type="caution">
    <text evidence="6">The sequence shown here is derived from an EMBL/GenBank/DDBJ whole genome shotgun (WGS) entry which is preliminary data.</text>
</comment>
<keyword evidence="2 4" id="KW-0862">Zinc</keyword>
<evidence type="ECO:0000256" key="2">
    <source>
        <dbReference type="ARBA" id="ARBA00022833"/>
    </source>
</evidence>
<dbReference type="InterPro" id="IPR013154">
    <property type="entry name" value="ADH-like_N"/>
</dbReference>
<dbReference type="GO" id="GO:0008270">
    <property type="term" value="F:zinc ion binding"/>
    <property type="evidence" value="ECO:0007669"/>
    <property type="project" value="InterPro"/>
</dbReference>
<gene>
    <name evidence="6" type="ORF">DCO56_04345</name>
</gene>
<evidence type="ECO:0000256" key="3">
    <source>
        <dbReference type="ARBA" id="ARBA00023002"/>
    </source>
</evidence>
<reference evidence="6 7" key="1">
    <citation type="submission" date="2018-04" db="EMBL/GenBank/DDBJ databases">
        <title>Sphingobacterium sp. M46 Genome.</title>
        <authorList>
            <person name="Cheng J."/>
            <person name="Li Y."/>
        </authorList>
    </citation>
    <scope>NUCLEOTIDE SEQUENCE [LARGE SCALE GENOMIC DNA]</scope>
    <source>
        <strain evidence="6 7">M46</strain>
    </source>
</reference>
<name>A0A363NZE4_9SPHI</name>
<feature type="domain" description="Enoyl reductase (ER)" evidence="5">
    <location>
        <begin position="10"/>
        <end position="336"/>
    </location>
</feature>
<dbReference type="SUPFAM" id="SSF51735">
    <property type="entry name" value="NAD(P)-binding Rossmann-fold domains"/>
    <property type="match status" value="1"/>
</dbReference>
<comment type="similarity">
    <text evidence="4">Belongs to the zinc-containing alcohol dehydrogenase family.</text>
</comment>
<dbReference type="AlphaFoldDB" id="A0A363NZE4"/>
<dbReference type="EMBL" id="QCXX01000001">
    <property type="protein sequence ID" value="PUV26194.1"/>
    <property type="molecule type" value="Genomic_DNA"/>
</dbReference>
<evidence type="ECO:0000313" key="6">
    <source>
        <dbReference type="EMBL" id="PUV26194.1"/>
    </source>
</evidence>
<sequence length="338" mass="36426">MKAIKIIKEGLVQTVELPRPDLRVGHVLLKIDYVGFCGSDLNTFRGLNPLVRLPIIPGHEIAGTVVEIGADVSPEIQMGMRVTVNPYSNCGRCAACKNNKPNACQFNETMGVQRHGAMADYIAVPYEKVIPGDGLSAKELALVEPMSVGFHAVDRASVTDNDVVLVLGCGMIGIGAIIRAVRRGASVIAADVSESKLALAKRLGAKFSINTATEDLKQRLDELTNFMGADVVIEAVGRQETYLAAIDAVTFTGRVVFIGYAKELIPFDTQFFVKKELDIMGSRNALPKDFEAVMDYLKSGTCPVEQLITAVCTPDGAHAALSAWVKDPGSVFRILVEF</sequence>
<evidence type="ECO:0000256" key="4">
    <source>
        <dbReference type="RuleBase" id="RU361277"/>
    </source>
</evidence>
<keyword evidence="7" id="KW-1185">Reference proteome</keyword>
<dbReference type="InterPro" id="IPR002328">
    <property type="entry name" value="ADH_Zn_CS"/>
</dbReference>
<accession>A0A363NZE4</accession>
<keyword evidence="1 4" id="KW-0479">Metal-binding</keyword>
<evidence type="ECO:0000256" key="1">
    <source>
        <dbReference type="ARBA" id="ARBA00022723"/>
    </source>
</evidence>
<dbReference type="InterPro" id="IPR050129">
    <property type="entry name" value="Zn_alcohol_dh"/>
</dbReference>
<dbReference type="PROSITE" id="PS00059">
    <property type="entry name" value="ADH_ZINC"/>
    <property type="match status" value="1"/>
</dbReference>
<keyword evidence="3" id="KW-0560">Oxidoreductase</keyword>
<dbReference type="SUPFAM" id="SSF50129">
    <property type="entry name" value="GroES-like"/>
    <property type="match status" value="1"/>
</dbReference>
<dbReference type="CDD" id="cd08261">
    <property type="entry name" value="Zn_ADH7"/>
    <property type="match status" value="1"/>
</dbReference>
<dbReference type="GO" id="GO:0016616">
    <property type="term" value="F:oxidoreductase activity, acting on the CH-OH group of donors, NAD or NADP as acceptor"/>
    <property type="evidence" value="ECO:0007669"/>
    <property type="project" value="UniProtKB-ARBA"/>
</dbReference>
<dbReference type="OrthoDB" id="9787435at2"/>
<dbReference type="Gene3D" id="3.40.50.720">
    <property type="entry name" value="NAD(P)-binding Rossmann-like Domain"/>
    <property type="match status" value="1"/>
</dbReference>
<organism evidence="6 7">
    <name type="scientific">Sphingobacterium athyrii</name>
    <dbReference type="NCBI Taxonomy" id="2152717"/>
    <lineage>
        <taxon>Bacteria</taxon>
        <taxon>Pseudomonadati</taxon>
        <taxon>Bacteroidota</taxon>
        <taxon>Sphingobacteriia</taxon>
        <taxon>Sphingobacteriales</taxon>
        <taxon>Sphingobacteriaceae</taxon>
        <taxon>Sphingobacterium</taxon>
    </lineage>
</organism>
<dbReference type="InterPro" id="IPR036291">
    <property type="entry name" value="NAD(P)-bd_dom_sf"/>
</dbReference>
<dbReference type="InterPro" id="IPR011032">
    <property type="entry name" value="GroES-like_sf"/>
</dbReference>
<dbReference type="InterPro" id="IPR013149">
    <property type="entry name" value="ADH-like_C"/>
</dbReference>
<dbReference type="RefSeq" id="WP_108632481.1">
    <property type="nucleotide sequence ID" value="NZ_DAMCKI010000008.1"/>
</dbReference>
<dbReference type="PANTHER" id="PTHR43401">
    <property type="entry name" value="L-THREONINE 3-DEHYDROGENASE"/>
    <property type="match status" value="1"/>
</dbReference>
<evidence type="ECO:0000313" key="7">
    <source>
        <dbReference type="Proteomes" id="UP000250831"/>
    </source>
</evidence>
<dbReference type="Proteomes" id="UP000250831">
    <property type="component" value="Unassembled WGS sequence"/>
</dbReference>
<dbReference type="InterPro" id="IPR020843">
    <property type="entry name" value="ER"/>
</dbReference>
<dbReference type="PANTHER" id="PTHR43401:SF2">
    <property type="entry name" value="L-THREONINE 3-DEHYDROGENASE"/>
    <property type="match status" value="1"/>
</dbReference>
<dbReference type="Pfam" id="PF00107">
    <property type="entry name" value="ADH_zinc_N"/>
    <property type="match status" value="1"/>
</dbReference>
<proteinExistence type="inferred from homology"/>